<feature type="transmembrane region" description="Helical" evidence="10">
    <location>
        <begin position="103"/>
        <end position="131"/>
    </location>
</feature>
<dbReference type="PROSITE" id="PS01039">
    <property type="entry name" value="SBP_BACTERIAL_3"/>
    <property type="match status" value="1"/>
</dbReference>
<evidence type="ECO:0000259" key="11">
    <source>
        <dbReference type="Pfam" id="PF00060"/>
    </source>
</evidence>
<evidence type="ECO:0000256" key="3">
    <source>
        <dbReference type="ARBA" id="ARBA00022475"/>
    </source>
</evidence>
<comment type="similarity">
    <text evidence="2">Belongs to the glutamate-gated ion channel (TC 1.A.10.1) family.</text>
</comment>
<evidence type="ECO:0000256" key="8">
    <source>
        <dbReference type="ARBA" id="ARBA00023170"/>
    </source>
</evidence>
<dbReference type="EMBL" id="JABFTP020000062">
    <property type="protein sequence ID" value="KAL3273602.1"/>
    <property type="molecule type" value="Genomic_DNA"/>
</dbReference>
<dbReference type="GO" id="GO:0050906">
    <property type="term" value="P:detection of stimulus involved in sensory perception"/>
    <property type="evidence" value="ECO:0007669"/>
    <property type="project" value="UniProtKB-ARBA"/>
</dbReference>
<protein>
    <recommendedName>
        <fullName evidence="11">Ionotropic glutamate receptor C-terminal domain-containing protein</fullName>
    </recommendedName>
</protein>
<keyword evidence="6 10" id="KW-1133">Transmembrane helix</keyword>
<evidence type="ECO:0000256" key="2">
    <source>
        <dbReference type="ARBA" id="ARBA00008685"/>
    </source>
</evidence>
<name>A0ABD2N4T2_9CUCU</name>
<feature type="transmembrane region" description="Helical" evidence="10">
    <location>
        <begin position="167"/>
        <end position="189"/>
    </location>
</feature>
<keyword evidence="4 10" id="KW-0812">Transmembrane</keyword>
<organism evidence="12 13">
    <name type="scientific">Cryptolaemus montrouzieri</name>
    <dbReference type="NCBI Taxonomy" id="559131"/>
    <lineage>
        <taxon>Eukaryota</taxon>
        <taxon>Metazoa</taxon>
        <taxon>Ecdysozoa</taxon>
        <taxon>Arthropoda</taxon>
        <taxon>Hexapoda</taxon>
        <taxon>Insecta</taxon>
        <taxon>Pterygota</taxon>
        <taxon>Neoptera</taxon>
        <taxon>Endopterygota</taxon>
        <taxon>Coleoptera</taxon>
        <taxon>Polyphaga</taxon>
        <taxon>Cucujiformia</taxon>
        <taxon>Coccinelloidea</taxon>
        <taxon>Coccinellidae</taxon>
        <taxon>Scymninae</taxon>
        <taxon>Scymnini</taxon>
        <taxon>Cryptolaemus</taxon>
    </lineage>
</organism>
<evidence type="ECO:0000256" key="10">
    <source>
        <dbReference type="SAM" id="Phobius"/>
    </source>
</evidence>
<accession>A0ABD2N4T2</accession>
<evidence type="ECO:0000313" key="13">
    <source>
        <dbReference type="Proteomes" id="UP001516400"/>
    </source>
</evidence>
<keyword evidence="9" id="KW-0325">Glycoprotein</keyword>
<dbReference type="Gene3D" id="1.10.287.70">
    <property type="match status" value="1"/>
</dbReference>
<evidence type="ECO:0000256" key="1">
    <source>
        <dbReference type="ARBA" id="ARBA00004651"/>
    </source>
</evidence>
<evidence type="ECO:0000256" key="7">
    <source>
        <dbReference type="ARBA" id="ARBA00023136"/>
    </source>
</evidence>
<reference evidence="12 13" key="1">
    <citation type="journal article" date="2021" name="BMC Biol.">
        <title>Horizontally acquired antibacterial genes associated with adaptive radiation of ladybird beetles.</title>
        <authorList>
            <person name="Li H.S."/>
            <person name="Tang X.F."/>
            <person name="Huang Y.H."/>
            <person name="Xu Z.Y."/>
            <person name="Chen M.L."/>
            <person name="Du X.Y."/>
            <person name="Qiu B.Y."/>
            <person name="Chen P.T."/>
            <person name="Zhang W."/>
            <person name="Slipinski A."/>
            <person name="Escalona H.E."/>
            <person name="Waterhouse R.M."/>
            <person name="Zwick A."/>
            <person name="Pang H."/>
        </authorList>
    </citation>
    <scope>NUCLEOTIDE SEQUENCE [LARGE SCALE GENOMIC DNA]</scope>
    <source>
        <strain evidence="12">SYSU2018</strain>
    </source>
</reference>
<sequence length="445" mass="51793">MKYEPFVINKTHGFEIEILKNVAQHLNITYDMEISMQSKDWGDKVNGTWQDNFGKIFNSFKFGIGNVAIEADRIQDFEFTYSHYSTTLIWVVPIANYVEKWRVLTIIFTLDIWAISSAVLFTVAILFTVAARISGDITYFKSLSGAFLSSFQIILNNSVYKTPRTNSVKFIFVIGLIFALLITCVYNSGLMHVLTNAIREHQIDNVEEILKSGLEIGGLMEYKERFANPEKDECENEIFRRYKHFSGENDSAQIWLSLVEKRKACTPLPRPFVQYYMIKTYEKEENNPTGETKKIKLFIVNNPINFYPLAMVMRRGNPLRKTFDEFLKRFIESGLLLTILHKENKRKFLKLTYLAELPDNGPEQLNVYHLQGLFAILGMGYLIAILAFVIEITFCKLNKRYAKKGKGSDKYRKNDQSNKKFYYDERYGDMYGKTFPKDPHKIFPL</sequence>
<keyword evidence="5" id="KW-0732">Signal</keyword>
<feature type="transmembrane region" description="Helical" evidence="10">
    <location>
        <begin position="137"/>
        <end position="155"/>
    </location>
</feature>
<evidence type="ECO:0000256" key="6">
    <source>
        <dbReference type="ARBA" id="ARBA00022989"/>
    </source>
</evidence>
<comment type="subcellular location">
    <subcellularLocation>
        <location evidence="1">Cell membrane</location>
        <topology evidence="1">Multi-pass membrane protein</topology>
    </subcellularLocation>
</comment>
<feature type="domain" description="Ionotropic glutamate receptor C-terminal" evidence="11">
    <location>
        <begin position="110"/>
        <end position="380"/>
    </location>
</feature>
<dbReference type="InterPro" id="IPR052192">
    <property type="entry name" value="Insect_Ionotropic_Sensory_Rcpt"/>
</dbReference>
<gene>
    <name evidence="12" type="ORF">HHI36_015034</name>
</gene>
<keyword evidence="13" id="KW-1185">Reference proteome</keyword>
<dbReference type="Proteomes" id="UP001516400">
    <property type="component" value="Unassembled WGS sequence"/>
</dbReference>
<dbReference type="SUPFAM" id="SSF53850">
    <property type="entry name" value="Periplasmic binding protein-like II"/>
    <property type="match status" value="1"/>
</dbReference>
<evidence type="ECO:0000256" key="4">
    <source>
        <dbReference type="ARBA" id="ARBA00022692"/>
    </source>
</evidence>
<dbReference type="InterPro" id="IPR001320">
    <property type="entry name" value="Iontro_rcpt_C"/>
</dbReference>
<keyword evidence="7 10" id="KW-0472">Membrane</keyword>
<dbReference type="GO" id="GO:0005886">
    <property type="term" value="C:plasma membrane"/>
    <property type="evidence" value="ECO:0007669"/>
    <property type="project" value="UniProtKB-SubCell"/>
</dbReference>
<dbReference type="Gene3D" id="3.40.190.10">
    <property type="entry name" value="Periplasmic binding protein-like II"/>
    <property type="match status" value="1"/>
</dbReference>
<feature type="transmembrane region" description="Helical" evidence="10">
    <location>
        <begin position="372"/>
        <end position="394"/>
    </location>
</feature>
<dbReference type="AlphaFoldDB" id="A0ABD2N4T2"/>
<evidence type="ECO:0000256" key="9">
    <source>
        <dbReference type="ARBA" id="ARBA00023180"/>
    </source>
</evidence>
<evidence type="ECO:0000256" key="5">
    <source>
        <dbReference type="ARBA" id="ARBA00022729"/>
    </source>
</evidence>
<keyword evidence="8" id="KW-0675">Receptor</keyword>
<comment type="caution">
    <text evidence="12">The sequence shown here is derived from an EMBL/GenBank/DDBJ whole genome shotgun (WGS) entry which is preliminary data.</text>
</comment>
<dbReference type="PANTHER" id="PTHR42643:SF24">
    <property type="entry name" value="IONOTROPIC RECEPTOR 60A"/>
    <property type="match status" value="1"/>
</dbReference>
<dbReference type="Pfam" id="PF00060">
    <property type="entry name" value="Lig_chan"/>
    <property type="match status" value="1"/>
</dbReference>
<keyword evidence="3" id="KW-1003">Cell membrane</keyword>
<evidence type="ECO:0000313" key="12">
    <source>
        <dbReference type="EMBL" id="KAL3273602.1"/>
    </source>
</evidence>
<dbReference type="InterPro" id="IPR018313">
    <property type="entry name" value="SBP_3_CS"/>
</dbReference>
<dbReference type="PANTHER" id="PTHR42643">
    <property type="entry name" value="IONOTROPIC RECEPTOR 20A-RELATED"/>
    <property type="match status" value="1"/>
</dbReference>
<proteinExistence type="inferred from homology"/>